<dbReference type="PIRSF" id="PIRSF036654">
    <property type="entry name" value="UCP036654"/>
    <property type="match status" value="1"/>
</dbReference>
<reference evidence="6" key="1">
    <citation type="submission" date="2015-09" db="EMBL/GenBank/DDBJ databases">
        <authorList>
            <person name="Rodrigo-Torres Lidia"/>
            <person name="Arahal R.David."/>
        </authorList>
    </citation>
    <scope>NUCLEOTIDE SEQUENCE [LARGE SCALE GENOMIC DNA]</scope>
    <source>
        <strain evidence="6">CECT 7735</strain>
    </source>
</reference>
<evidence type="ECO:0000313" key="5">
    <source>
        <dbReference type="EMBL" id="CUK11196.1"/>
    </source>
</evidence>
<evidence type="ECO:0000313" key="6">
    <source>
        <dbReference type="Proteomes" id="UP000051870"/>
    </source>
</evidence>
<dbReference type="InterPro" id="IPR036188">
    <property type="entry name" value="FAD/NAD-bd_sf"/>
</dbReference>
<feature type="domain" description="FAD-dependent oxidoreductase 2 FAD-binding" evidence="4">
    <location>
        <begin position="6"/>
        <end position="537"/>
    </location>
</feature>
<keyword evidence="3 5" id="KW-0560">Oxidoreductase</keyword>
<organism evidence="5 6">
    <name type="scientific">Shimia thalassica</name>
    <dbReference type="NCBI Taxonomy" id="1715693"/>
    <lineage>
        <taxon>Bacteria</taxon>
        <taxon>Pseudomonadati</taxon>
        <taxon>Pseudomonadota</taxon>
        <taxon>Alphaproteobacteria</taxon>
        <taxon>Rhodobacterales</taxon>
        <taxon>Roseobacteraceae</taxon>
    </lineage>
</organism>
<dbReference type="AlphaFoldDB" id="A0A0P1IW29"/>
<dbReference type="Proteomes" id="UP000051870">
    <property type="component" value="Unassembled WGS sequence"/>
</dbReference>
<dbReference type="GO" id="GO:0016627">
    <property type="term" value="F:oxidoreductase activity, acting on the CH-CH group of donors"/>
    <property type="evidence" value="ECO:0007669"/>
    <property type="project" value="InterPro"/>
</dbReference>
<comment type="cofactor">
    <cofactor evidence="1">
        <name>FAD</name>
        <dbReference type="ChEBI" id="CHEBI:57692"/>
    </cofactor>
</comment>
<keyword evidence="6" id="KW-1185">Reference proteome</keyword>
<dbReference type="STRING" id="1715693.PH7735_03546"/>
<dbReference type="InterPro" id="IPR014614">
    <property type="entry name" value="KsdD_DH"/>
</dbReference>
<dbReference type="RefSeq" id="WP_058312715.1">
    <property type="nucleotide sequence ID" value="NZ_CYTW01000005.1"/>
</dbReference>
<dbReference type="EC" id="1.3.99.-" evidence="5"/>
<dbReference type="Pfam" id="PF00890">
    <property type="entry name" value="FAD_binding_2"/>
    <property type="match status" value="1"/>
</dbReference>
<sequence length="556" mass="60625">MGTQTDAIVVGGGLAGLVAATEAAEAGLKVVILEQESEANLGGQAFWSLGGLFMVDTPEQRRFGIKDSFDLAWADWRGAAGFDRDEDHWPQKWARAYVEFAAGEKREWLRSMGHRIFPVVGWAERGGIDASSHGNSVPRFHITWGTGPGTVEVFENRARAMADEGKITFKFRHQVDDLIIEAGACVGVKGSILAEDNADRGKPTNRDVVGDFEMRAPAVIVCSGGIGGNLDLVRQSWPERLGKPPSAMIKGVPAHVDGRMIGISEGAGANTINKDRMWHYVEGVRNWDPIWPDHAIRILPGPSSMWFDATGKRMVEPNYPGYDSLGSLEAIMKTGYDYTWFITTQSIIKKEFALSGSEQNPDLTGKNWKMVAGRAFGPKATGPVEAFKEHGEDFVVADTLPELIAKMNGVAGTDLLDVEQVQRQIEDRDRQLDNKFTKDQQIMGIRTFRNYLGDKLIRTAKPHKILDPKHGPLIGVRLNILTRKTLGGLETDLGGRCFRHEEGRGAQVMPGLYAAGEVSGFGGGGYHGYRALEGTFLGGCIFSGRQAGRAAAGDVK</sequence>
<evidence type="ECO:0000256" key="2">
    <source>
        <dbReference type="ARBA" id="ARBA00022630"/>
    </source>
</evidence>
<evidence type="ECO:0000256" key="3">
    <source>
        <dbReference type="ARBA" id="ARBA00023002"/>
    </source>
</evidence>
<gene>
    <name evidence="5" type="ORF">PH7735_03546</name>
</gene>
<dbReference type="NCBIfam" id="NF009472">
    <property type="entry name" value="PRK12834.1"/>
    <property type="match status" value="1"/>
</dbReference>
<dbReference type="PANTHER" id="PTHR43260:SF1">
    <property type="entry name" value="KSDD-LIKE STEROID DEHYDROGENASE RV0785"/>
    <property type="match status" value="1"/>
</dbReference>
<dbReference type="GeneID" id="83882523"/>
<dbReference type="PANTHER" id="PTHR43260">
    <property type="entry name" value="3-KETOSTEROID-DELTA-1-DEHYDROGENASE"/>
    <property type="match status" value="1"/>
</dbReference>
<dbReference type="InterPro" id="IPR003953">
    <property type="entry name" value="FAD-dep_OxRdtase_2_FAD-bd"/>
</dbReference>
<evidence type="ECO:0000259" key="4">
    <source>
        <dbReference type="Pfam" id="PF00890"/>
    </source>
</evidence>
<protein>
    <submittedName>
        <fullName evidence="5">KsdD-like steroid dehydrogenase</fullName>
        <ecNumber evidence="5">1.3.99.-</ecNumber>
    </submittedName>
</protein>
<dbReference type="EMBL" id="CYTW01000005">
    <property type="protein sequence ID" value="CUK11196.1"/>
    <property type="molecule type" value="Genomic_DNA"/>
</dbReference>
<proteinExistence type="predicted"/>
<name>A0A0P1IW29_9RHOB</name>
<dbReference type="InterPro" id="IPR027477">
    <property type="entry name" value="Succ_DH/fumarate_Rdtase_cat_sf"/>
</dbReference>
<accession>A0A0P1IW29</accession>
<dbReference type="Gene3D" id="3.90.700.10">
    <property type="entry name" value="Succinate dehydrogenase/fumarate reductase flavoprotein, catalytic domain"/>
    <property type="match status" value="1"/>
</dbReference>
<dbReference type="Gene3D" id="3.50.50.60">
    <property type="entry name" value="FAD/NAD(P)-binding domain"/>
    <property type="match status" value="1"/>
</dbReference>
<dbReference type="SUPFAM" id="SSF51905">
    <property type="entry name" value="FAD/NAD(P)-binding domain"/>
    <property type="match status" value="1"/>
</dbReference>
<keyword evidence="2" id="KW-0285">Flavoprotein</keyword>
<evidence type="ECO:0000256" key="1">
    <source>
        <dbReference type="ARBA" id="ARBA00001974"/>
    </source>
</evidence>